<gene>
    <name evidence="2" type="ORF">BDN70DRAFT_289230</name>
</gene>
<feature type="compositionally biased region" description="Low complexity" evidence="1">
    <location>
        <begin position="133"/>
        <end position="151"/>
    </location>
</feature>
<protein>
    <submittedName>
        <fullName evidence="2">Uncharacterized protein</fullName>
    </submittedName>
</protein>
<reference evidence="2" key="1">
    <citation type="submission" date="2020-11" db="EMBL/GenBank/DDBJ databases">
        <authorList>
            <consortium name="DOE Joint Genome Institute"/>
            <person name="Ahrendt S."/>
            <person name="Riley R."/>
            <person name="Andreopoulos W."/>
            <person name="Labutti K."/>
            <person name="Pangilinan J."/>
            <person name="Ruiz-Duenas F.J."/>
            <person name="Barrasa J.M."/>
            <person name="Sanchez-Garcia M."/>
            <person name="Camarero S."/>
            <person name="Miyauchi S."/>
            <person name="Serrano A."/>
            <person name="Linde D."/>
            <person name="Babiker R."/>
            <person name="Drula E."/>
            <person name="Ayuso-Fernandez I."/>
            <person name="Pacheco R."/>
            <person name="Padilla G."/>
            <person name="Ferreira P."/>
            <person name="Barriuso J."/>
            <person name="Kellner H."/>
            <person name="Castanera R."/>
            <person name="Alfaro M."/>
            <person name="Ramirez L."/>
            <person name="Pisabarro A.G."/>
            <person name="Kuo A."/>
            <person name="Tritt A."/>
            <person name="Lipzen A."/>
            <person name="He G."/>
            <person name="Yan M."/>
            <person name="Ng V."/>
            <person name="Cullen D."/>
            <person name="Martin F."/>
            <person name="Rosso M.-N."/>
            <person name="Henrissat B."/>
            <person name="Hibbett D."/>
            <person name="Martinez A.T."/>
            <person name="Grigoriev I.V."/>
        </authorList>
    </citation>
    <scope>NUCLEOTIDE SEQUENCE</scope>
    <source>
        <strain evidence="2">CIRM-BRFM 674</strain>
    </source>
</reference>
<dbReference type="EMBL" id="MU155358">
    <property type="protein sequence ID" value="KAF9474872.1"/>
    <property type="molecule type" value="Genomic_DNA"/>
</dbReference>
<evidence type="ECO:0000313" key="3">
    <source>
        <dbReference type="Proteomes" id="UP000807469"/>
    </source>
</evidence>
<evidence type="ECO:0000256" key="1">
    <source>
        <dbReference type="SAM" id="MobiDB-lite"/>
    </source>
</evidence>
<name>A0A9P5YS81_9AGAR</name>
<feature type="region of interest" description="Disordered" evidence="1">
    <location>
        <begin position="128"/>
        <end position="151"/>
    </location>
</feature>
<keyword evidence="3" id="KW-1185">Reference proteome</keyword>
<sequence length="269" mass="29995">MSSRRVRLYFRLRPFPHFPLELGSGLTTTDVSLHGLCRGRPGPVSLHQVATLLCMFRSCLYALHSSHDSSSRTREEEILGKGAGLRDGGRGDQVLLCGAGGLYPFAWSLETGSTFPLAARSAHFKRSTDCRQPFTRPSRTSPSTPFAASTSTSSQVQAPIICVINTSSSRTHRPSFVAIFVDTVVEPLHHQHRYMLILALAVPRGRCAPFSGEDHSSPNFTNLAHRPSVPVAVQIPRRSKSFVVIFRFRFRYRLRCLSSFTTAHRHLHR</sequence>
<comment type="caution">
    <text evidence="2">The sequence shown here is derived from an EMBL/GenBank/DDBJ whole genome shotgun (WGS) entry which is preliminary data.</text>
</comment>
<dbReference type="AlphaFoldDB" id="A0A9P5YS81"/>
<proteinExistence type="predicted"/>
<accession>A0A9P5YS81</accession>
<evidence type="ECO:0000313" key="2">
    <source>
        <dbReference type="EMBL" id="KAF9474872.1"/>
    </source>
</evidence>
<organism evidence="2 3">
    <name type="scientific">Pholiota conissans</name>
    <dbReference type="NCBI Taxonomy" id="109636"/>
    <lineage>
        <taxon>Eukaryota</taxon>
        <taxon>Fungi</taxon>
        <taxon>Dikarya</taxon>
        <taxon>Basidiomycota</taxon>
        <taxon>Agaricomycotina</taxon>
        <taxon>Agaricomycetes</taxon>
        <taxon>Agaricomycetidae</taxon>
        <taxon>Agaricales</taxon>
        <taxon>Agaricineae</taxon>
        <taxon>Strophariaceae</taxon>
        <taxon>Pholiota</taxon>
    </lineage>
</organism>
<dbReference type="Proteomes" id="UP000807469">
    <property type="component" value="Unassembled WGS sequence"/>
</dbReference>